<evidence type="ECO:0000259" key="3">
    <source>
        <dbReference type="Pfam" id="PF17965"/>
    </source>
</evidence>
<dbReference type="Gene3D" id="2.60.40.4300">
    <property type="match status" value="4"/>
</dbReference>
<feature type="domain" description="Mucin binding" evidence="3">
    <location>
        <begin position="843"/>
        <end position="918"/>
    </location>
</feature>
<feature type="compositionally biased region" description="Polar residues" evidence="1">
    <location>
        <begin position="992"/>
        <end position="1008"/>
    </location>
</feature>
<evidence type="ECO:0000259" key="4">
    <source>
        <dbReference type="Pfam" id="PF17966"/>
    </source>
</evidence>
<feature type="region of interest" description="Disordered" evidence="1">
    <location>
        <begin position="1123"/>
        <end position="1142"/>
    </location>
</feature>
<gene>
    <name evidence="5" type="ORF">HAU43_10935</name>
</gene>
<dbReference type="Pfam" id="PF17966">
    <property type="entry name" value="Muc_B2"/>
    <property type="match status" value="2"/>
</dbReference>
<evidence type="ECO:0008006" key="7">
    <source>
        <dbReference type="Google" id="ProtNLM"/>
    </source>
</evidence>
<comment type="caution">
    <text evidence="5">The sequence shown here is derived from an EMBL/GenBank/DDBJ whole genome shotgun (WGS) entry which is preliminary data.</text>
</comment>
<feature type="domain" description="Mucin binding" evidence="3">
    <location>
        <begin position="127"/>
        <end position="202"/>
    </location>
</feature>
<dbReference type="InterPro" id="IPR041558">
    <property type="entry name" value="MucBP_2"/>
</dbReference>
<feature type="domain" description="Mucin binding" evidence="3">
    <location>
        <begin position="639"/>
        <end position="714"/>
    </location>
</feature>
<sequence length="1574" mass="170286">ETKTVTSTVTYEGVKPAQAASEKTATVTHTYQTDEVTNDRIQAADSAKYADDAKYKADTYTVATDDDVTIDTQTGDLTFNDVKSPVVPGYTADKLTVQNKTATKVAADGTVSYDDVATVVNYTAHAQKATVVFKDLTTGETLTASDVALTGTSDGDIDFTDAKATLAGLEAKHYYVVTDLPASEAFDHADNEDQTITVELRHEIADHSETKTVTSTVTYEGVKPAQAASEKTATVTHTYQTDEVTDDRIQAADSAKYADDAKYKADTYAVATDDDATIDAQMGDLTFSDVKSPVVPGYTADKLTVQNKTATKVAADGTVGYDDVQSVVTYAPNDQTVKVHYDNTDLTPNQQNSVPNGGSDFTLTGKTDAPYETATVNGGPTTVPAVPGYTFTVTSNGKTTFTSDDKNPTYDFKSATDGHVFTVTEDGLTDGDYTITYTPNEVTGQVIVIDDEKNESIQTDNLNGKTDADVVYDSAATIKNFTDQGYVLVSNDLSDAKTYNADDANNRFEIHLKHNTADGTGTPTTTVRHTTITTPDGKTTTVDQTVEVTPHFSVDQVTKTRVPDGDLADKTKYDNTETPWFEENDKTPEGTVGVTDFDKKTGTPTFGDVDVPNVPGYTVVRTNEPNGDQTVTYTANEAKAQVVYVDDTTSDTLKTADIKGVTDAEMDYNSDDVIADYKSQGYVLVSDGFAEGTKYDNVDDSKTDSQVFEVHLKHNTADGTDTPTTVVRHTTITTPDGKTTTVDQTVDVTPHFSVDQVTKTRVPDEELDNDKKYDNTETPWFEENDKTPEGTVGATDFDKNTGTPTFGDVDVPDVPGYTIVRTPNDPAKPNGDQTVTYAANEAKVQVVYVDDVTGDTLKTVDVKGVTDAKIDYNSDDVIADYESQGYVLVSDGFAEGTKYDNIDDSKTDSQVFEVHLKHNTADGTGEPTTVVRHTTIKTPHGEPTTVDQTVEVTPHFSVDQVTKTRVPDDELNDKTKYDNTETPWFEEHDKTPTGTTGATDFDKNTGTPTFGDVDVPEVPGYTVVRTPNDPSQPNGDQTVTYTANGVTGQVVVIDDATGKPVQTDELTGNTDADVVYDSAATIKHFTDMGYVLVSNDLSDAKMYNADDAKNRFEIHLKHNTADGTGTPTTTVRHTTITTPDGKKTTVDQTVEITPHYSVDQVTGERVPDGDLDDKTKYDNTETPWFEEHDKTPDGTNGVTGFDKKTGTPTFGDVDVPEVPGYTPVRTSEPNGDQTVTYVANYVTGKVVVIDDVTGATLRTDDLAGKTDANVDYDSAATIKNFTDKGYVLVSNDLSDAKTYNFDAAKNVFEIHLKHDTMDGTGTPTTVVRHTTIQTPDGKTVTVEQIVEVTPHYSVDKVTGERVPDDQLGDDTKYANTETPWFESHDKTSTDITGMTGFDEKTGTPTFGEVAVPTIPGYKMVRTNEPNGDQVVTFVPDGSAVVETSNNVQPVATVATPQTTIATPSRMIPMNNVVAGTPAPTTNTVDGELPVFVETVNNTPVVNKDNLWIHEIPDDKDGDIANLNSLNDMSWRTSDPYLVAMLIAALAAAGMFGVLLAFYRRREAVERKLAERRED</sequence>
<name>A0AAE2S9N2_WEICO</name>
<evidence type="ECO:0000256" key="1">
    <source>
        <dbReference type="SAM" id="MobiDB-lite"/>
    </source>
</evidence>
<dbReference type="Proteomes" id="UP000808038">
    <property type="component" value="Unassembled WGS sequence"/>
</dbReference>
<keyword evidence="2" id="KW-0472">Membrane</keyword>
<feature type="region of interest" description="Disordered" evidence="1">
    <location>
        <begin position="767"/>
        <end position="813"/>
    </location>
</feature>
<feature type="compositionally biased region" description="Low complexity" evidence="1">
    <location>
        <begin position="517"/>
        <end position="539"/>
    </location>
</feature>
<keyword evidence="2" id="KW-0812">Transmembrane</keyword>
<dbReference type="EMBL" id="JAAOCX010000023">
    <property type="protein sequence ID" value="MBJ7633589.1"/>
    <property type="molecule type" value="Genomic_DNA"/>
</dbReference>
<organism evidence="5 6">
    <name type="scientific">Weissella confusa</name>
    <name type="common">Lactobacillus confusus</name>
    <dbReference type="NCBI Taxonomy" id="1583"/>
    <lineage>
        <taxon>Bacteria</taxon>
        <taxon>Bacillati</taxon>
        <taxon>Bacillota</taxon>
        <taxon>Bacilli</taxon>
        <taxon>Lactobacillales</taxon>
        <taxon>Lactobacillaceae</taxon>
        <taxon>Weissella</taxon>
    </lineage>
</organism>
<reference evidence="5" key="2">
    <citation type="journal article" date="2021" name="Int. J. Food Microbiol.">
        <title>Safety demonstration of a microbial species for use in the food chain: Weissella confusa.</title>
        <authorList>
            <person name="Bourdichon F."/>
            <person name="Patrone V."/>
            <person name="Fontana A."/>
            <person name="Milani G."/>
            <person name="Morelli L."/>
        </authorList>
    </citation>
    <scope>NUCLEOTIDE SEQUENCE</scope>
    <source>
        <strain evidence="5">CCUG 30943</strain>
    </source>
</reference>
<protein>
    <recommendedName>
        <fullName evidence="7">Mucin binding domain-containing protein</fullName>
    </recommendedName>
</protein>
<feature type="compositionally biased region" description="Basic and acidic residues" evidence="1">
    <location>
        <begin position="1183"/>
        <end position="1192"/>
    </location>
</feature>
<keyword evidence="2" id="KW-1133">Transmembrane helix</keyword>
<feature type="region of interest" description="Disordered" evidence="1">
    <location>
        <begin position="984"/>
        <end position="1017"/>
    </location>
</feature>
<evidence type="ECO:0000256" key="2">
    <source>
        <dbReference type="SAM" id="Phobius"/>
    </source>
</evidence>
<feature type="transmembrane region" description="Helical" evidence="2">
    <location>
        <begin position="1536"/>
        <end position="1558"/>
    </location>
</feature>
<feature type="domain" description="Mub B2-like" evidence="4">
    <location>
        <begin position="1"/>
        <end position="123"/>
    </location>
</feature>
<feature type="non-terminal residue" evidence="5">
    <location>
        <position position="1"/>
    </location>
</feature>
<evidence type="ECO:0000313" key="5">
    <source>
        <dbReference type="EMBL" id="MBJ7633589.1"/>
    </source>
</evidence>
<accession>A0AAE2S9N2</accession>
<feature type="domain" description="Mucin binding" evidence="3">
    <location>
        <begin position="445"/>
        <end position="514"/>
    </location>
</feature>
<dbReference type="Pfam" id="PF17965">
    <property type="entry name" value="MucBP_2"/>
    <property type="match status" value="6"/>
</dbReference>
<feature type="region of interest" description="Disordered" evidence="1">
    <location>
        <begin position="578"/>
        <end position="598"/>
    </location>
</feature>
<feature type="domain" description="Mucin binding" evidence="3">
    <location>
        <begin position="1246"/>
        <end position="1314"/>
    </location>
</feature>
<feature type="compositionally biased region" description="Low complexity" evidence="1">
    <location>
        <begin position="1123"/>
        <end position="1139"/>
    </location>
</feature>
<dbReference type="InterPro" id="IPR041495">
    <property type="entry name" value="Mub_B2"/>
</dbReference>
<evidence type="ECO:0000313" key="6">
    <source>
        <dbReference type="Proteomes" id="UP000808038"/>
    </source>
</evidence>
<feature type="region of interest" description="Disordered" evidence="1">
    <location>
        <begin position="514"/>
        <end position="539"/>
    </location>
</feature>
<feature type="region of interest" description="Disordered" evidence="1">
    <location>
        <begin position="1183"/>
        <end position="1217"/>
    </location>
</feature>
<dbReference type="RefSeq" id="WP_199412481.1">
    <property type="nucleotide sequence ID" value="NZ_JAAOCW010000020.1"/>
</dbReference>
<reference evidence="5" key="1">
    <citation type="submission" date="2020-02" db="EMBL/GenBank/DDBJ databases">
        <authorList>
            <person name="Fontana A."/>
            <person name="Patrone V."/>
            <person name="Morelli L."/>
        </authorList>
    </citation>
    <scope>NUCLEOTIDE SEQUENCE</scope>
    <source>
        <strain evidence="5">CCUG 30943</strain>
    </source>
</reference>
<feature type="domain" description="Mucin binding" evidence="3">
    <location>
        <begin position="1049"/>
        <end position="1118"/>
    </location>
</feature>
<proteinExistence type="predicted"/>
<feature type="domain" description="Mub B2-like" evidence="4">
    <location>
        <begin position="206"/>
        <end position="333"/>
    </location>
</feature>
<dbReference type="Gene3D" id="3.10.20.470">
    <property type="match status" value="6"/>
</dbReference>